<dbReference type="EMBL" id="AP009333">
    <property type="protein sequence ID" value="BAK60605.1"/>
    <property type="molecule type" value="Genomic_DNA"/>
</dbReference>
<organism evidence="1 2">
    <name type="scientific">Lactococcus garvieae (strain Lg2)</name>
    <name type="common">Enterococcus seriolicida</name>
    <dbReference type="NCBI Taxonomy" id="420890"/>
    <lineage>
        <taxon>Bacteria</taxon>
        <taxon>Bacillati</taxon>
        <taxon>Bacillota</taxon>
        <taxon>Bacilli</taxon>
        <taxon>Lactobacillales</taxon>
        <taxon>Streptococcaceae</taxon>
        <taxon>Lactococcus</taxon>
    </lineage>
</organism>
<keyword evidence="2" id="KW-1185">Reference proteome</keyword>
<proteinExistence type="predicted"/>
<accession>F9VE54</accession>
<dbReference type="AlphaFoldDB" id="F9VE54"/>
<gene>
    <name evidence="1" type="ordered locus">LCGL_1145</name>
</gene>
<evidence type="ECO:0000313" key="2">
    <source>
        <dbReference type="Proteomes" id="UP000008520"/>
    </source>
</evidence>
<dbReference type="Proteomes" id="UP000008520">
    <property type="component" value="Chromosome"/>
</dbReference>
<reference evidence="1 2" key="1">
    <citation type="journal article" date="2011" name="PLoS ONE">
        <title>Complete genome sequence and comparative analysis of the fish pathogen Lactococcus garvieae.</title>
        <authorList>
            <person name="Morita H."/>
            <person name="Toh H."/>
            <person name="Oshima K."/>
            <person name="Yoshizaki M."/>
            <person name="Kawanishi M."/>
            <person name="Nakaya K."/>
            <person name="Suzuki T."/>
            <person name="Miyauchi E."/>
            <person name="Ishii Y."/>
            <person name="Tanabe S."/>
            <person name="Murakami M."/>
            <person name="Hattori M."/>
        </authorList>
    </citation>
    <scope>NUCLEOTIDE SEQUENCE [LARGE SCALE GENOMIC DNA]</scope>
    <source>
        <strain evidence="1 2">Lg2</strain>
    </source>
</reference>
<dbReference type="KEGG" id="lgv:LCGL_1145"/>
<evidence type="ECO:0000313" key="1">
    <source>
        <dbReference type="EMBL" id="BAK60605.1"/>
    </source>
</evidence>
<dbReference type="HOGENOM" id="CLU_3008596_0_0_9"/>
<sequence>MSRLRRRNEKNLENYLGLKNHFVSKIVISEVIKATIMGHIKERKIVLKILLFRSSL</sequence>
<name>F9VE54_LACGL</name>
<protein>
    <submittedName>
        <fullName evidence="1">Uncharacterized protein</fullName>
    </submittedName>
</protein>